<protein>
    <recommendedName>
        <fullName evidence="3">CCHC-type domain-containing protein</fullName>
    </recommendedName>
</protein>
<dbReference type="OrthoDB" id="5024961at2759"/>
<dbReference type="eggNOG" id="KOG0017">
    <property type="taxonomic scope" value="Eukaryota"/>
</dbReference>
<dbReference type="HOGENOM" id="CLU_397394_0_0_1"/>
<evidence type="ECO:0000256" key="2">
    <source>
        <dbReference type="SAM" id="MobiDB-lite"/>
    </source>
</evidence>
<comment type="caution">
    <text evidence="4">The sequence shown here is derived from an EMBL/GenBank/DDBJ whole genome shotgun (WGS) entry which is preliminary data.</text>
</comment>
<dbReference type="InterPro" id="IPR001878">
    <property type="entry name" value="Znf_CCHC"/>
</dbReference>
<dbReference type="Pfam" id="PF22936">
    <property type="entry name" value="Pol_BBD"/>
    <property type="match status" value="1"/>
</dbReference>
<feature type="compositionally biased region" description="Low complexity" evidence="2">
    <location>
        <begin position="408"/>
        <end position="418"/>
    </location>
</feature>
<feature type="domain" description="CCHC-type" evidence="3">
    <location>
        <begin position="343"/>
        <end position="357"/>
    </location>
</feature>
<evidence type="ECO:0000313" key="5">
    <source>
        <dbReference type="Proteomes" id="UP000016801"/>
    </source>
</evidence>
<dbReference type="PANTHER" id="PTHR47592">
    <property type="entry name" value="PBF68 PROTEIN"/>
    <property type="match status" value="1"/>
</dbReference>
<dbReference type="GO" id="GO:0003676">
    <property type="term" value="F:nucleic acid binding"/>
    <property type="evidence" value="ECO:0007669"/>
    <property type="project" value="InterPro"/>
</dbReference>
<evidence type="ECO:0000256" key="1">
    <source>
        <dbReference type="PROSITE-ProRule" id="PRU00047"/>
    </source>
</evidence>
<evidence type="ECO:0000259" key="3">
    <source>
        <dbReference type="PROSITE" id="PS50158"/>
    </source>
</evidence>
<sequence>MGKERRALPILDRENHQDWLRRVKIAIESKDVTIALQFTKHEYAWIEREGGAVNTTPTASAGAESAGAASAAGASAAGASAATASDDPEMDDLTNRFKRLGGSWNIERKEEWTHANRGSSPMLVDDDCVGHDAETLGIVHFWIVRCCGRRFPNIERKKEWTRANAKCLSIMIDGLSSADAVIIDEHGTAAAVWAHLQKRYAKTSASYANEYVAKLHNFVYDQEAGIDGVWTELKEICRKVIAAAPEMKNAYPDAALFILLTTALRKQGRYAYVLDSFLSNRSLSVPEKLRVLEEKEAELLVSYGSKEYANAAQRQKWPGPYRHPNHRARRNSDNSDEGKSDNCFCCGSPKHLVADCPFQESSREHARNLRMAAEGKLYKKSKDKSHRSRKDAKPSSRRRKHGHSAACESDSSDTQSNSEDSDSDNDSDRIERVMLSKENIRKSTPETWALDTGASSSMTDQIHLLRNLKTTKRVAIQVGGGMLYSTLKGTALVNAVDGSSCLLQNVLFVPKLGVNLISAKKLCKGGFRGTFDDKTISITNGRKTVSTAEQQHGLYFVKHISKAFDGKIMGKKYDSNSIRAMPANAESSDDDSDADATKDKDVQRYLKYHRRFAHLGPDKIRNLHKVTTLQKKVKIPTDLDICDVCSITKLKNKIPKTLSAWPTTILDLVQFDVAGPFPTTIRGNRWFLVIIDI</sequence>
<dbReference type="PROSITE" id="PS50158">
    <property type="entry name" value="ZF_CCHC"/>
    <property type="match status" value="1"/>
</dbReference>
<keyword evidence="1" id="KW-0479">Metal-binding</keyword>
<keyword evidence="5" id="KW-1185">Reference proteome</keyword>
<accession>M1WHB5</accession>
<dbReference type="EMBL" id="CAGA01000042">
    <property type="protein sequence ID" value="CCE32514.1"/>
    <property type="molecule type" value="Genomic_DNA"/>
</dbReference>
<dbReference type="PhylomeDB" id="M1WHB5"/>
<dbReference type="Proteomes" id="UP000016801">
    <property type="component" value="Unassembled WGS sequence"/>
</dbReference>
<dbReference type="GO" id="GO:0008270">
    <property type="term" value="F:zinc ion binding"/>
    <property type="evidence" value="ECO:0007669"/>
    <property type="project" value="UniProtKB-KW"/>
</dbReference>
<proteinExistence type="predicted"/>
<dbReference type="VEuPathDB" id="FungiDB:CPUR_06374"/>
<dbReference type="AlphaFoldDB" id="M1WHB5"/>
<feature type="region of interest" description="Disordered" evidence="2">
    <location>
        <begin position="375"/>
        <end position="429"/>
    </location>
</feature>
<gene>
    <name evidence="4" type="ORF">CPUR_06374</name>
</gene>
<dbReference type="InterPro" id="IPR054722">
    <property type="entry name" value="PolX-like_BBD"/>
</dbReference>
<dbReference type="STRING" id="1111077.M1WHB5"/>
<feature type="region of interest" description="Disordered" evidence="2">
    <location>
        <begin position="312"/>
        <end position="339"/>
    </location>
</feature>
<name>M1WHB5_CLAP2</name>
<reference evidence="4 5" key="1">
    <citation type="journal article" date="2013" name="PLoS Genet.">
        <title>Plant-symbiotic fungi as chemical engineers: Multi-genome analysis of the Clavicipitaceae reveals dynamics of alkaloid loci.</title>
        <authorList>
            <person name="Schardl C.L."/>
            <person name="Young C.A."/>
            <person name="Hesse U."/>
            <person name="Amyotte S.G."/>
            <person name="Andreeva K."/>
            <person name="Calie P.J."/>
            <person name="Fleetwood D.J."/>
            <person name="Haws D.C."/>
            <person name="Moore N."/>
            <person name="Oeser B."/>
            <person name="Panaccione D.G."/>
            <person name="Schweri K.K."/>
            <person name="Voisey C.R."/>
            <person name="Farman M.L."/>
            <person name="Jaromczyk J.W."/>
            <person name="Roe B.A."/>
            <person name="O'Sullivan D.M."/>
            <person name="Scott B."/>
            <person name="Tudzynski P."/>
            <person name="An Z."/>
            <person name="Arnaoudova E.G."/>
            <person name="Bullock C.T."/>
            <person name="Charlton N.D."/>
            <person name="Chen L."/>
            <person name="Cox M."/>
            <person name="Dinkins R.D."/>
            <person name="Florea S."/>
            <person name="Glenn A.E."/>
            <person name="Gordon A."/>
            <person name="Gueldener U."/>
            <person name="Harris D.R."/>
            <person name="Hollin W."/>
            <person name="Jaromczyk J."/>
            <person name="Johnson R.D."/>
            <person name="Khan A.K."/>
            <person name="Leistner E."/>
            <person name="Leuchtmann A."/>
            <person name="Li C."/>
            <person name="Liu J."/>
            <person name="Liu J."/>
            <person name="Liu M."/>
            <person name="Mace W."/>
            <person name="Machado C."/>
            <person name="Nagabhyru P."/>
            <person name="Pan J."/>
            <person name="Schmid J."/>
            <person name="Sugawara K."/>
            <person name="Steiner U."/>
            <person name="Takach J.E."/>
            <person name="Tanaka E."/>
            <person name="Webb J.S."/>
            <person name="Wilson E.V."/>
            <person name="Wiseman J.L."/>
            <person name="Yoshida R."/>
            <person name="Zeng Z."/>
        </authorList>
    </citation>
    <scope>NUCLEOTIDE SEQUENCE [LARGE SCALE GENOMIC DNA]</scope>
    <source>
        <strain evidence="4 5">20.1</strain>
    </source>
</reference>
<feature type="compositionally biased region" description="Basic residues" evidence="2">
    <location>
        <begin position="378"/>
        <end position="403"/>
    </location>
</feature>
<dbReference type="Pfam" id="PF14223">
    <property type="entry name" value="Retrotran_gag_2"/>
    <property type="match status" value="1"/>
</dbReference>
<dbReference type="PANTHER" id="PTHR47592:SF31">
    <property type="entry name" value="ZINC FINGER, CCHC-TYPE-RELATED"/>
    <property type="match status" value="1"/>
</dbReference>
<keyword evidence="1" id="KW-0863">Zinc-finger</keyword>
<evidence type="ECO:0000313" key="4">
    <source>
        <dbReference type="EMBL" id="CCE32514.1"/>
    </source>
</evidence>
<keyword evidence="1" id="KW-0862">Zinc</keyword>
<feature type="compositionally biased region" description="Basic and acidic residues" evidence="2">
    <location>
        <begin position="330"/>
        <end position="339"/>
    </location>
</feature>
<organism evidence="4 5">
    <name type="scientific">Claviceps purpurea (strain 20.1)</name>
    <name type="common">Ergot fungus</name>
    <name type="synonym">Sphacelia segetum</name>
    <dbReference type="NCBI Taxonomy" id="1111077"/>
    <lineage>
        <taxon>Eukaryota</taxon>
        <taxon>Fungi</taxon>
        <taxon>Dikarya</taxon>
        <taxon>Ascomycota</taxon>
        <taxon>Pezizomycotina</taxon>
        <taxon>Sordariomycetes</taxon>
        <taxon>Hypocreomycetidae</taxon>
        <taxon>Hypocreales</taxon>
        <taxon>Clavicipitaceae</taxon>
        <taxon>Claviceps</taxon>
    </lineage>
</organism>